<gene>
    <name evidence="3" type="ORF">BRM9_1718</name>
</gene>
<feature type="compositionally biased region" description="Low complexity" evidence="1">
    <location>
        <begin position="138"/>
        <end position="170"/>
    </location>
</feature>
<dbReference type="EMBL" id="CP006933">
    <property type="protein sequence ID" value="AIS32528.1"/>
    <property type="molecule type" value="Genomic_DNA"/>
</dbReference>
<dbReference type="KEGG" id="mfc:BRM9_1718"/>
<evidence type="ECO:0000256" key="2">
    <source>
        <dbReference type="SAM" id="Phobius"/>
    </source>
</evidence>
<organism evidence="3 4">
    <name type="scientific">Methanobacterium formicicum</name>
    <dbReference type="NCBI Taxonomy" id="2162"/>
    <lineage>
        <taxon>Archaea</taxon>
        <taxon>Methanobacteriati</taxon>
        <taxon>Methanobacteriota</taxon>
        <taxon>Methanomada group</taxon>
        <taxon>Methanobacteria</taxon>
        <taxon>Methanobacteriales</taxon>
        <taxon>Methanobacteriaceae</taxon>
        <taxon>Methanobacterium</taxon>
    </lineage>
</organism>
<evidence type="ECO:0000313" key="4">
    <source>
        <dbReference type="Proteomes" id="UP000029661"/>
    </source>
</evidence>
<feature type="transmembrane region" description="Helical" evidence="2">
    <location>
        <begin position="65"/>
        <end position="84"/>
    </location>
</feature>
<evidence type="ECO:0000256" key="1">
    <source>
        <dbReference type="SAM" id="MobiDB-lite"/>
    </source>
</evidence>
<feature type="compositionally biased region" description="Polar residues" evidence="1">
    <location>
        <begin position="128"/>
        <end position="137"/>
    </location>
</feature>
<feature type="transmembrane region" description="Helical" evidence="2">
    <location>
        <begin position="32"/>
        <end position="59"/>
    </location>
</feature>
<dbReference type="STRING" id="2162.BRM9_1718"/>
<feature type="region of interest" description="Disordered" evidence="1">
    <location>
        <begin position="120"/>
        <end position="202"/>
    </location>
</feature>
<feature type="transmembrane region" description="Helical" evidence="2">
    <location>
        <begin position="96"/>
        <end position="117"/>
    </location>
</feature>
<accession>A0A089ZIJ5</accession>
<evidence type="ECO:0000313" key="3">
    <source>
        <dbReference type="EMBL" id="AIS32528.1"/>
    </source>
</evidence>
<keyword evidence="2" id="KW-1133">Transmembrane helix</keyword>
<dbReference type="Proteomes" id="UP000029661">
    <property type="component" value="Chromosome"/>
</dbReference>
<dbReference type="AlphaFoldDB" id="A0A089ZIJ5"/>
<keyword evidence="2" id="KW-0472">Membrane</keyword>
<name>A0A089ZIJ5_METFO</name>
<keyword evidence="2" id="KW-0812">Transmembrane</keyword>
<sequence length="252" mass="27462">MEGFIFPGRYLAKEELASHRFNTKNTFSTPLVILYMVFFVHYNGWASLLFKTFYLIFIITLDLNLQFIVITQILYMVLLIIFPINEGDDNLKHIKVGVILWLTLMVLVMAGLTAVIAHPGHGTPIEEPSNTETSETGATTDSDTTSLPSSSTTSTSANSRSGSTGSLSTNYNPTKDNAQSKEGTGETNMDTNISYSASTPEEFTDNIGSDGSSAAAPVAMMGLMVFIGLIAMAFPYQKSNHSGRVLRTIFGR</sequence>
<feature type="compositionally biased region" description="Polar residues" evidence="1">
    <location>
        <begin position="171"/>
        <end position="202"/>
    </location>
</feature>
<proteinExistence type="predicted"/>
<protein>
    <submittedName>
        <fullName evidence="3">Uncharacterized protein</fullName>
    </submittedName>
</protein>
<reference evidence="3 4" key="1">
    <citation type="submission" date="2013-12" db="EMBL/GenBank/DDBJ databases">
        <title>The complete genome sequence of Methanobacterium sp. BRM9.</title>
        <authorList>
            <consortium name="Pastoral Greenhouse Gas Research Consortium"/>
            <person name="Kelly W.J."/>
            <person name="Leahy S.C."/>
            <person name="Perry R."/>
            <person name="Li D."/>
            <person name="Altermann E."/>
            <person name="Lambie S.C."/>
            <person name="Attwood G.T."/>
        </authorList>
    </citation>
    <scope>NUCLEOTIDE SEQUENCE [LARGE SCALE GENOMIC DNA]</scope>
    <source>
        <strain evidence="3 4">BRM9</strain>
    </source>
</reference>
<dbReference type="RefSeq" id="WP_039376534.1">
    <property type="nucleotide sequence ID" value="NZ_DAISQW010000023.1"/>
</dbReference>
<feature type="transmembrane region" description="Helical" evidence="2">
    <location>
        <begin position="214"/>
        <end position="234"/>
    </location>
</feature>